<evidence type="ECO:0000256" key="4">
    <source>
        <dbReference type="ARBA" id="ARBA00022679"/>
    </source>
</evidence>
<dbReference type="Pfam" id="PF03279">
    <property type="entry name" value="Lip_A_acyltrans"/>
    <property type="match status" value="1"/>
</dbReference>
<evidence type="ECO:0000256" key="3">
    <source>
        <dbReference type="ARBA" id="ARBA00022519"/>
    </source>
</evidence>
<keyword evidence="3" id="KW-0997">Cell inner membrane</keyword>
<keyword evidence="7" id="KW-0812">Transmembrane</keyword>
<dbReference type="PIRSF" id="PIRSF026649">
    <property type="entry name" value="MsbB"/>
    <property type="match status" value="1"/>
</dbReference>
<dbReference type="NCBIfam" id="NF006487">
    <property type="entry name" value="PRK08905.1"/>
    <property type="match status" value="1"/>
</dbReference>
<protein>
    <submittedName>
        <fullName evidence="8">Lysophospholipid acyltransferase family protein</fullName>
    </submittedName>
</protein>
<evidence type="ECO:0000256" key="5">
    <source>
        <dbReference type="ARBA" id="ARBA00023136"/>
    </source>
</evidence>
<dbReference type="Proteomes" id="UP001528673">
    <property type="component" value="Unassembled WGS sequence"/>
</dbReference>
<dbReference type="RefSeq" id="WP_273951553.1">
    <property type="nucleotide sequence ID" value="NZ_JAQSIP010000004.1"/>
</dbReference>
<dbReference type="InterPro" id="IPR004960">
    <property type="entry name" value="LipA_acyltrans"/>
</dbReference>
<proteinExistence type="predicted"/>
<gene>
    <name evidence="8" type="ORF">PSQ40_11275</name>
</gene>
<evidence type="ECO:0000256" key="1">
    <source>
        <dbReference type="ARBA" id="ARBA00004533"/>
    </source>
</evidence>
<keyword evidence="4" id="KW-0808">Transferase</keyword>
<evidence type="ECO:0000313" key="8">
    <source>
        <dbReference type="EMBL" id="MDD0839156.1"/>
    </source>
</evidence>
<keyword evidence="5 7" id="KW-0472">Membrane</keyword>
<name>A0ABT5N0H3_9BURK</name>
<reference evidence="8 9" key="1">
    <citation type="submission" date="2023-02" db="EMBL/GenBank/DDBJ databases">
        <title>Bacterial whole genomic sequence of Curvibacter sp. HBC61.</title>
        <authorList>
            <person name="Le V."/>
            <person name="Ko S.-R."/>
            <person name="Ahn C.-Y."/>
            <person name="Oh H.-M."/>
        </authorList>
    </citation>
    <scope>NUCLEOTIDE SEQUENCE [LARGE SCALE GENOMIC DNA]</scope>
    <source>
        <strain evidence="8 9">HBC61</strain>
    </source>
</reference>
<accession>A0ABT5N0H3</accession>
<evidence type="ECO:0000313" key="9">
    <source>
        <dbReference type="Proteomes" id="UP001528673"/>
    </source>
</evidence>
<sequence length="276" mass="30536">MLLLLRVLSLFPLGLLQVIGWLLGWLAFLVSPTYRRRFVENATLAGCSRGQMAAAVGHAGCMVGELPRLWLGRPLPFRWDDGGCIQRAFDAGRGIVFLTPHMGCFELSPQALAADYSERQGPMTILYRPARQPWLARAMASVRERPGLQAVPTTLAGVRQLIKALRQGRAVGLLPDQVPPEGMGAWSPFFGRPAYTMTLAARLVQQTGATVLLAWSERLSWGRGVAVHVREMREPLSADMDTALAQLNAEMEQLIRACPAQYLWGYARYKPPRGEL</sequence>
<evidence type="ECO:0000256" key="6">
    <source>
        <dbReference type="ARBA" id="ARBA00023315"/>
    </source>
</evidence>
<keyword evidence="2" id="KW-1003">Cell membrane</keyword>
<dbReference type="PANTHER" id="PTHR30606:SF10">
    <property type="entry name" value="PHOSPHATIDYLINOSITOL MANNOSIDE ACYLTRANSFERASE"/>
    <property type="match status" value="1"/>
</dbReference>
<comment type="caution">
    <text evidence="8">The sequence shown here is derived from an EMBL/GenBank/DDBJ whole genome shotgun (WGS) entry which is preliminary data.</text>
</comment>
<comment type="subcellular location">
    <subcellularLocation>
        <location evidence="1">Cell inner membrane</location>
    </subcellularLocation>
</comment>
<evidence type="ECO:0000256" key="2">
    <source>
        <dbReference type="ARBA" id="ARBA00022475"/>
    </source>
</evidence>
<keyword evidence="6 8" id="KW-0012">Acyltransferase</keyword>
<dbReference type="EMBL" id="JAQSIP010000004">
    <property type="protein sequence ID" value="MDD0839156.1"/>
    <property type="molecule type" value="Genomic_DNA"/>
</dbReference>
<evidence type="ECO:0000256" key="7">
    <source>
        <dbReference type="SAM" id="Phobius"/>
    </source>
</evidence>
<dbReference type="GO" id="GO:0016746">
    <property type="term" value="F:acyltransferase activity"/>
    <property type="evidence" value="ECO:0007669"/>
    <property type="project" value="UniProtKB-KW"/>
</dbReference>
<feature type="transmembrane region" description="Helical" evidence="7">
    <location>
        <begin position="6"/>
        <end position="30"/>
    </location>
</feature>
<dbReference type="PANTHER" id="PTHR30606">
    <property type="entry name" value="LIPID A BIOSYNTHESIS LAUROYL ACYLTRANSFERASE"/>
    <property type="match status" value="1"/>
</dbReference>
<keyword evidence="9" id="KW-1185">Reference proteome</keyword>
<dbReference type="CDD" id="cd07984">
    <property type="entry name" value="LPLAT_LABLAT-like"/>
    <property type="match status" value="1"/>
</dbReference>
<organism evidence="8 9">
    <name type="scientific">Curvibacter cyanobacteriorum</name>
    <dbReference type="NCBI Taxonomy" id="3026422"/>
    <lineage>
        <taxon>Bacteria</taxon>
        <taxon>Pseudomonadati</taxon>
        <taxon>Pseudomonadota</taxon>
        <taxon>Betaproteobacteria</taxon>
        <taxon>Burkholderiales</taxon>
        <taxon>Comamonadaceae</taxon>
        <taxon>Curvibacter</taxon>
    </lineage>
</organism>
<keyword evidence="7" id="KW-1133">Transmembrane helix</keyword>